<feature type="compositionally biased region" description="Polar residues" evidence="1">
    <location>
        <begin position="308"/>
        <end position="324"/>
    </location>
</feature>
<proteinExistence type="predicted"/>
<evidence type="ECO:0000313" key="3">
    <source>
        <dbReference type="Proteomes" id="UP001230268"/>
    </source>
</evidence>
<dbReference type="EMBL" id="JAVEPI010000002">
    <property type="protein sequence ID" value="KAK1443824.1"/>
    <property type="molecule type" value="Genomic_DNA"/>
</dbReference>
<feature type="region of interest" description="Disordered" evidence="1">
    <location>
        <begin position="308"/>
        <end position="367"/>
    </location>
</feature>
<keyword evidence="3" id="KW-1185">Reference proteome</keyword>
<feature type="compositionally biased region" description="Basic residues" evidence="1">
    <location>
        <begin position="943"/>
        <end position="953"/>
    </location>
</feature>
<organism evidence="2 3">
    <name type="scientific">Babesia gibsoni</name>
    <dbReference type="NCBI Taxonomy" id="33632"/>
    <lineage>
        <taxon>Eukaryota</taxon>
        <taxon>Sar</taxon>
        <taxon>Alveolata</taxon>
        <taxon>Apicomplexa</taxon>
        <taxon>Aconoidasida</taxon>
        <taxon>Piroplasmida</taxon>
        <taxon>Babesiidae</taxon>
        <taxon>Babesia</taxon>
    </lineage>
</organism>
<evidence type="ECO:0000313" key="2">
    <source>
        <dbReference type="EMBL" id="KAK1443824.1"/>
    </source>
</evidence>
<accession>A0AAD8PEG4</accession>
<reference evidence="2" key="1">
    <citation type="submission" date="2023-08" db="EMBL/GenBank/DDBJ databases">
        <title>Draft sequence of the Babesia gibsoni genome.</title>
        <authorList>
            <person name="Yamagishi J.Y."/>
            <person name="Xuan X.X."/>
        </authorList>
    </citation>
    <scope>NUCLEOTIDE SEQUENCE</scope>
    <source>
        <strain evidence="2">Azabu</strain>
    </source>
</reference>
<name>A0AAD8PEG4_BABGI</name>
<protein>
    <submittedName>
        <fullName evidence="2">Uncharacterized protein</fullName>
    </submittedName>
</protein>
<feature type="region of interest" description="Disordered" evidence="1">
    <location>
        <begin position="1156"/>
        <end position="1190"/>
    </location>
</feature>
<feature type="compositionally biased region" description="Polar residues" evidence="1">
    <location>
        <begin position="956"/>
        <end position="969"/>
    </location>
</feature>
<comment type="caution">
    <text evidence="2">The sequence shown here is derived from an EMBL/GenBank/DDBJ whole genome shotgun (WGS) entry which is preliminary data.</text>
</comment>
<dbReference type="Proteomes" id="UP001230268">
    <property type="component" value="Unassembled WGS sequence"/>
</dbReference>
<evidence type="ECO:0000256" key="1">
    <source>
        <dbReference type="SAM" id="MobiDB-lite"/>
    </source>
</evidence>
<feature type="compositionally biased region" description="Polar residues" evidence="1">
    <location>
        <begin position="1156"/>
        <end position="1173"/>
    </location>
</feature>
<feature type="region of interest" description="Disordered" evidence="1">
    <location>
        <begin position="121"/>
        <end position="171"/>
    </location>
</feature>
<feature type="region of interest" description="Disordered" evidence="1">
    <location>
        <begin position="939"/>
        <end position="969"/>
    </location>
</feature>
<sequence length="1322" mass="145342">MYMYPADRPNRRTLKHNYRDLTCLADEPLDIEELETPRDRCSVVNEAVHYLAGSESAKYALTYPTMNSEETFFNCQEEDPNTPSENQLCSRRITNTSGYCDSGYDSDVDYVRNLCKSAMKTHQQSTADPDGLETPNTVSEHSIWQNDKVEPSQTPRLTPSNLGTLSKSGGIPPPSIDQLLISHSYHRDENGDGVQVSRIAGIGAKGPGSAEDVNTKLSIGGVSTTTHVSDVMSENDFPLSTNGSRINKSTDASNGVIGVNGDANVNNLMNSDCSKLLSFARQFKETYGAYPPSGAKVGSWESTAASTSHQVDNHISNDTFSGSNLPYGKHTPYGNGVDHKGSEQDGLLGNGVKGHSPELLRKNSGDASGKQLYGHTLSSDILLRKYTPTISNDILERPFYQQLFSSTAYKEASVTSLDVGSQKDAMNNNHYMWMPQGVKDRYEGDLIAGADNVKSTYKNEQRSFADYSEAYKSWELMKSMESHIGRQQEPAFGGLDNTTLMNKVELERNGSPAFHRVTQSANTVKVTDMSQQIDEFFKSRISPKRYYSSRSLSINSEPPVVSHPQEGSYHFNVPCSESVTVPVVIKADGACNAIGVEAPINKSHQSIDLITMAQHVEETTPLKKSEDICHVTPRRSTNVLDGVNETYGKSTLPTLPAKNDTWAFESLNISSDTGKPQLNISMVDGMLMENTDGLYNLGVINTEKSGDVNLYDSACVEFNELPAIEESPCQSSTYRAASQLSLPGTPKFPAMDTVRESTPAISNFADNVTTKTNYVFCDEHVELPSDTGLLSFDDDISSYVPGRNLDSLKSQLSSCDLFADNAGNPHIHPQTPHFNRFPSFGCGLTQPTASDMPTEFSDEAYTHLADNAPRNLSKSESQDVLLRKVSSLGISQQTYGYCDGRDEINTECPSCSRSMHVISEPVRISSCCSRQVIPYLSNTQTRKYSKGRTHSRRSVNDSSLCRSTSTSQTIQPKLLLPSAGMRRSTPTLDVSGARCKLSSDLFSDMSSDYVRVPSDGPTCTNCDCDKDCDFSDSEDVKERRQTKTKFKLEKSVLNPIEEMLEQQMQKGTNFESFVSLVKRLYEALDENKLMTSDGVTRSKEPMSDDLCVDGKIHNGSPGRYGNTSTTAGYTNGFSTTRTDNLDCQTKVSLSKLNCRSETPTTVPSLLTNRNSVVSPLERSPTDGSLPDKTKTSKWLKQALDDVKRSSAAARHGNVIGMDEQSERSDIPVPLTKEALISKMTSEPTSRSVSTHACRSSVEEMVSDIAKPAREVDKSTLELPDGLTQKHLLDVYDEVMKLAKIFHVKDVKSLTRAVTARINSRIM</sequence>
<feature type="compositionally biased region" description="Basic and acidic residues" evidence="1">
    <location>
        <begin position="355"/>
        <end position="364"/>
    </location>
</feature>
<feature type="compositionally biased region" description="Polar residues" evidence="1">
    <location>
        <begin position="134"/>
        <end position="167"/>
    </location>
</feature>
<gene>
    <name evidence="2" type="ORF">BgAZ_207000</name>
</gene>